<dbReference type="EMBL" id="PXOT01000024">
    <property type="protein sequence ID" value="PSG89100.1"/>
    <property type="molecule type" value="Genomic_DNA"/>
</dbReference>
<keyword evidence="5" id="KW-0255">Endonuclease</keyword>
<feature type="domain" description="Type I restriction modification DNA specificity" evidence="4">
    <location>
        <begin position="208"/>
        <end position="351"/>
    </location>
</feature>
<evidence type="ECO:0000256" key="2">
    <source>
        <dbReference type="ARBA" id="ARBA00022747"/>
    </source>
</evidence>
<dbReference type="GO" id="GO:0009307">
    <property type="term" value="P:DNA restriction-modification system"/>
    <property type="evidence" value="ECO:0007669"/>
    <property type="project" value="UniProtKB-KW"/>
</dbReference>
<keyword evidence="5" id="KW-0378">Hydrolase</keyword>
<dbReference type="AlphaFoldDB" id="A0A2T1NAD9"/>
<comment type="caution">
    <text evidence="5">The sequence shown here is derived from an EMBL/GenBank/DDBJ whole genome shotgun (WGS) entry which is preliminary data.</text>
</comment>
<dbReference type="PANTHER" id="PTHR30408:SF12">
    <property type="entry name" value="TYPE I RESTRICTION ENZYME MJAVIII SPECIFICITY SUBUNIT"/>
    <property type="match status" value="1"/>
</dbReference>
<dbReference type="Pfam" id="PF01420">
    <property type="entry name" value="Methylase_S"/>
    <property type="match status" value="2"/>
</dbReference>
<dbReference type="PANTHER" id="PTHR30408">
    <property type="entry name" value="TYPE-1 RESTRICTION ENZYME ECOKI SPECIFICITY PROTEIN"/>
    <property type="match status" value="1"/>
</dbReference>
<sequence length="369" mass="42146">MNIVKAGDILKIKTGRYDANHGVADGKYTFFTCADIPSKANTFSFDDEVLILPGNGANVGNVYHYKGKLEAYQRTYVLYDIDAYPKFLYYYFSKYWIRQITKRQVGSATNYIKMDDIVSFKIPLPPLTTQKRIAQILDNAAALRDKTQQLLTEYDQLAQSIFLEMFGDPVINPKGWENESIDVISRKIQIGPFGSQLHQSDYKEFGYDLVNPTDINEGKIDLVNCRKIGVSKFDSLPNYHLEIGDLIMARRGDLSKIAIVQNENLFCGTGSLYIRFNEQVNSMYAFYVLNHKSSISKLYEKARGITMANLNKKIIKEFKIPVPTLNLQNQFAEKIGLIEQQKALVKQELQQTEDLFNCLLQKAFKGELV</sequence>
<gene>
    <name evidence="5" type="ORF">C7H61_09075</name>
</gene>
<dbReference type="GO" id="GO:0004519">
    <property type="term" value="F:endonuclease activity"/>
    <property type="evidence" value="ECO:0007669"/>
    <property type="project" value="UniProtKB-KW"/>
</dbReference>
<evidence type="ECO:0000259" key="4">
    <source>
        <dbReference type="Pfam" id="PF01420"/>
    </source>
</evidence>
<dbReference type="GO" id="GO:0003677">
    <property type="term" value="F:DNA binding"/>
    <property type="evidence" value="ECO:0007669"/>
    <property type="project" value="UniProtKB-KW"/>
</dbReference>
<dbReference type="Gene3D" id="3.90.220.20">
    <property type="entry name" value="DNA methylase specificity domains"/>
    <property type="match status" value="2"/>
</dbReference>
<dbReference type="InterPro" id="IPR044946">
    <property type="entry name" value="Restrct_endonuc_typeI_TRD_sf"/>
</dbReference>
<dbReference type="InterPro" id="IPR052021">
    <property type="entry name" value="Type-I_RS_S_subunit"/>
</dbReference>
<evidence type="ECO:0000313" key="6">
    <source>
        <dbReference type="Proteomes" id="UP000238430"/>
    </source>
</evidence>
<keyword evidence="5" id="KW-0540">Nuclease</keyword>
<dbReference type="RefSeq" id="WP_106679058.1">
    <property type="nucleotide sequence ID" value="NZ_JACHWV010000003.1"/>
</dbReference>
<evidence type="ECO:0000256" key="3">
    <source>
        <dbReference type="ARBA" id="ARBA00023125"/>
    </source>
</evidence>
<reference evidence="5 6" key="1">
    <citation type="submission" date="2018-03" db="EMBL/GenBank/DDBJ databases">
        <title>Mesoflavibacter sp. HG37 and Mesoflavibacter sp. HG96 sp.nov., two marine bacteria isolated from seawater of Western Pacific Ocean.</title>
        <authorList>
            <person name="Cheng H."/>
            <person name="Wu Y.-H."/>
            <person name="Guo L.-L."/>
            <person name="Xu X.-W."/>
        </authorList>
    </citation>
    <scope>NUCLEOTIDE SEQUENCE [LARGE SCALE GENOMIC DNA]</scope>
    <source>
        <strain evidence="5 6">KCTC 42117</strain>
    </source>
</reference>
<name>A0A2T1NAD9_9FLAO</name>
<feature type="domain" description="Type I restriction modification DNA specificity" evidence="4">
    <location>
        <begin position="3"/>
        <end position="142"/>
    </location>
</feature>
<accession>A0A2T1NAD9</accession>
<comment type="similarity">
    <text evidence="1">Belongs to the type-I restriction system S methylase family.</text>
</comment>
<dbReference type="SUPFAM" id="SSF116734">
    <property type="entry name" value="DNA methylase specificity domain"/>
    <property type="match status" value="2"/>
</dbReference>
<dbReference type="InterPro" id="IPR000055">
    <property type="entry name" value="Restrct_endonuc_typeI_TRD"/>
</dbReference>
<protein>
    <submittedName>
        <fullName evidence="5">Type I restriction endonuclease subunit R</fullName>
    </submittedName>
</protein>
<organism evidence="5 6">
    <name type="scientific">Mesoflavibacter zeaxanthinifaciens subsp. sabulilitoris</name>
    <dbReference type="NCBI Taxonomy" id="1520893"/>
    <lineage>
        <taxon>Bacteria</taxon>
        <taxon>Pseudomonadati</taxon>
        <taxon>Bacteroidota</taxon>
        <taxon>Flavobacteriia</taxon>
        <taxon>Flavobacteriales</taxon>
        <taxon>Flavobacteriaceae</taxon>
        <taxon>Mesoflavibacter</taxon>
    </lineage>
</organism>
<dbReference type="OrthoDB" id="9816225at2"/>
<keyword evidence="6" id="KW-1185">Reference proteome</keyword>
<evidence type="ECO:0000313" key="5">
    <source>
        <dbReference type="EMBL" id="PSG89100.1"/>
    </source>
</evidence>
<keyword evidence="2" id="KW-0680">Restriction system</keyword>
<keyword evidence="3" id="KW-0238">DNA-binding</keyword>
<dbReference type="Proteomes" id="UP000238430">
    <property type="component" value="Unassembled WGS sequence"/>
</dbReference>
<evidence type="ECO:0000256" key="1">
    <source>
        <dbReference type="ARBA" id="ARBA00010923"/>
    </source>
</evidence>
<proteinExistence type="inferred from homology"/>